<comment type="catalytic activity">
    <reaction evidence="1">
        <text>S-ubiquitinyl-[E2 ubiquitin-conjugating enzyme]-L-cysteine + [acceptor protein]-L-lysine = [E2 ubiquitin-conjugating enzyme]-L-cysteine + N(6)-ubiquitinyl-[acceptor protein]-L-lysine.</text>
        <dbReference type="EC" id="2.3.2.27"/>
    </reaction>
</comment>
<keyword evidence="6" id="KW-1035">Host cytoplasm</keyword>
<comment type="PTM">
    <text evidence="6">Ubiquitinated in the presence of host E1 ubiquitin-activating enzyme, E2 ubiquitin-conjugating enzyme and ubiquitin.</text>
</comment>
<evidence type="ECO:0000256" key="3">
    <source>
        <dbReference type="ARBA" id="ARBA00022614"/>
    </source>
</evidence>
<feature type="domain" description="NEL" evidence="7">
    <location>
        <begin position="1327"/>
        <end position="1642"/>
    </location>
</feature>
<evidence type="ECO:0000256" key="6">
    <source>
        <dbReference type="PROSITE-ProRule" id="PRU01398"/>
    </source>
</evidence>
<organism evidence="8 9">
    <name type="scientific">Pseudomonas lundensis</name>
    <dbReference type="NCBI Taxonomy" id="86185"/>
    <lineage>
        <taxon>Bacteria</taxon>
        <taxon>Pseudomonadati</taxon>
        <taxon>Pseudomonadota</taxon>
        <taxon>Gammaproteobacteria</taxon>
        <taxon>Pseudomonadales</taxon>
        <taxon>Pseudomonadaceae</taxon>
        <taxon>Pseudomonas</taxon>
    </lineage>
</organism>
<reference evidence="8 9" key="1">
    <citation type="submission" date="2017-08" db="EMBL/GenBank/DDBJ databases">
        <title>Genomic and metabolic characterisation of spoilage-associated Pseudomonas species.</title>
        <authorList>
            <person name="Stanborough T."/>
            <person name="Fegan N."/>
            <person name="Powell S.M."/>
            <person name="Singh T."/>
            <person name="Tamplin M.L."/>
            <person name="Chandry P.S."/>
        </authorList>
    </citation>
    <scope>NUCLEOTIDE SEQUENCE [LARGE SCALE GENOMIC DNA]</scope>
    <source>
        <strain evidence="8 9">L1802</strain>
    </source>
</reference>
<evidence type="ECO:0000313" key="9">
    <source>
        <dbReference type="Proteomes" id="UP000215788"/>
    </source>
</evidence>
<keyword evidence="6" id="KW-0832">Ubl conjugation</keyword>
<dbReference type="Gene3D" id="3.80.10.10">
    <property type="entry name" value="Ribonuclease Inhibitor"/>
    <property type="match status" value="1"/>
</dbReference>
<evidence type="ECO:0000259" key="7">
    <source>
        <dbReference type="PROSITE" id="PS52053"/>
    </source>
</evidence>
<evidence type="ECO:0000256" key="5">
    <source>
        <dbReference type="ARBA" id="ARBA00023026"/>
    </source>
</evidence>
<protein>
    <recommendedName>
        <fullName evidence="2">RING-type E3 ubiquitin transferase</fullName>
        <ecNumber evidence="2">2.3.2.27</ecNumber>
    </recommendedName>
</protein>
<dbReference type="Proteomes" id="UP000215788">
    <property type="component" value="Unassembled WGS sequence"/>
</dbReference>
<dbReference type="InterPro" id="IPR029487">
    <property type="entry name" value="NEL_dom"/>
</dbReference>
<dbReference type="SMART" id="SM00369">
    <property type="entry name" value="LRR_TYP"/>
    <property type="match status" value="4"/>
</dbReference>
<dbReference type="Pfam" id="PF00560">
    <property type="entry name" value="LRR_1"/>
    <property type="match status" value="1"/>
</dbReference>
<keyword evidence="6" id="KW-0964">Secreted</keyword>
<comment type="similarity">
    <text evidence="6">Belongs to the LRR-containing bacterial E3 ligase family.</text>
</comment>
<dbReference type="GO" id="GO:0005576">
    <property type="term" value="C:extracellular region"/>
    <property type="evidence" value="ECO:0007669"/>
    <property type="project" value="UniProtKB-UniRule"/>
</dbReference>
<dbReference type="EC" id="2.3.2.27" evidence="2"/>
<evidence type="ECO:0000313" key="8">
    <source>
        <dbReference type="EMBL" id="OZY59088.1"/>
    </source>
</evidence>
<dbReference type="InterPro" id="IPR003591">
    <property type="entry name" value="Leu-rich_rpt_typical-subtyp"/>
</dbReference>
<proteinExistence type="inferred from homology"/>
<dbReference type="Gene3D" id="1.20.58.360">
    <property type="entry name" value="Shigella T3SS effector IpaH defines"/>
    <property type="match status" value="1"/>
</dbReference>
<dbReference type="GO" id="GO:0016567">
    <property type="term" value="P:protein ubiquitination"/>
    <property type="evidence" value="ECO:0007669"/>
    <property type="project" value="InterPro"/>
</dbReference>
<dbReference type="RefSeq" id="WP_094993767.1">
    <property type="nucleotide sequence ID" value="NZ_NQKI01000018.1"/>
</dbReference>
<dbReference type="PANTHER" id="PTHR48051:SF1">
    <property type="entry name" value="RAS SUPPRESSOR PROTEIN 1"/>
    <property type="match status" value="1"/>
</dbReference>
<name>A0A266N997_9PSED</name>
<dbReference type="PROSITE" id="PS51450">
    <property type="entry name" value="LRR"/>
    <property type="match status" value="2"/>
</dbReference>
<keyword evidence="6" id="KW-0808">Transferase</keyword>
<dbReference type="Pfam" id="PF20178">
    <property type="entry name" value="ToxA_N"/>
    <property type="match status" value="1"/>
</dbReference>
<dbReference type="GO" id="GO:0061630">
    <property type="term" value="F:ubiquitin protein ligase activity"/>
    <property type="evidence" value="ECO:0007669"/>
    <property type="project" value="UniProtKB-EC"/>
</dbReference>
<dbReference type="GO" id="GO:0005737">
    <property type="term" value="C:cytoplasm"/>
    <property type="evidence" value="ECO:0007669"/>
    <property type="project" value="TreeGrafter"/>
</dbReference>
<keyword evidence="6" id="KW-0833">Ubl conjugation pathway</keyword>
<keyword evidence="3" id="KW-0433">Leucine-rich repeat</keyword>
<keyword evidence="5" id="KW-0843">Virulence</keyword>
<dbReference type="InterPro" id="IPR001611">
    <property type="entry name" value="Leu-rich_rpt"/>
</dbReference>
<dbReference type="InterPro" id="IPR032675">
    <property type="entry name" value="LRR_dom_sf"/>
</dbReference>
<dbReference type="Pfam" id="PF14496">
    <property type="entry name" value="NEL"/>
    <property type="match status" value="1"/>
</dbReference>
<comment type="caution">
    <text evidence="8">The sequence shown here is derived from an EMBL/GenBank/DDBJ whole genome shotgun (WGS) entry which is preliminary data.</text>
</comment>
<gene>
    <name evidence="8" type="ORF">CJF39_12870</name>
</gene>
<dbReference type="SUPFAM" id="SSF52058">
    <property type="entry name" value="L domain-like"/>
    <property type="match status" value="1"/>
</dbReference>
<sequence length="1674" mass="189119">MPSYLPSPASELAPDLPILGIHHDLIKEAVHEPIRQAPHQIISRLPHHQLELPLWFTDATDAQRDALKEIHALNNLSLAAVNNYLNDIRSVNEFAAPLLTAALHARFGIACDVEHNIITQTSLNFFTQEVESTATQTLLQAALHNFDDSQAQPAGMPRGSHLWSHQSGGYDQPAPRLIEIEPVDFARLCRDLDIGGQYQTHLNGIFSPVDTAAKHQLLYTFERHERHTLILQSQIALMKGDISASTHTLLLAYCRGEENLLFNGFPLTCNALHMDDILFPSMILSHGSALERDRRCILYIPGDPVSCIKEYDSIRLASSDWMRKMQDPTYRQFFIHLVPQRQKLQLTKRLNARFVDKNNDPLEMTPNPIQDNLFRYLFEQKKFQIINDARFLAVPTAEINRLSLLKRIEHYFDVSLNVLNVAALFIPGLGEIMTVVFAAQIMTDIYHGIEAWEQGDQALAWSYTRSVLINVAFIAAAGKLAKEFTAPPAIEKSPLVEELEILERPEGKRQLWKPDLAPFEHDVPPEAADKADERGLYRHQGKQYLQLEGKHYRVHHEAHHAYRVLHPTRPNAYPPLITSNGQGAWTHEFEEIEAWETSTFVRRLDASLQNLSDGQALNFLNASGTDESVLRQAFVDQQPPPALLGDCVQRYNARAKLKAFVTKMRAGDVTADPLMQIQVLAHADLWPSTKILRCVDSAGKTLIEYGPVKAGHVSVVQVLDSQVRRGELFKTVLMSLDTAQIRQWIGTDPLTGTFVSDIDEQVRLLSAKVADHAEVLQEDLLRAQYDQSQASDDPLIKTLTHASPGLPVSAASEMIGAATTSEIEQLTQGRIPLRLKEESTIFEQENRLMRAYEGYYFDDALSLDSQKLILHSLADMPGWPQDVRLEVHDSVLSGPLIDEIGAPDATVRKVLVKQGNRYETYNGQDQMLHPLDDVYASVLHALPDAQRAALGFPATNQGQMLKQALKQRPPLSRATLRRLLGMPPEQPHAHSPLRLAKGRAGYPRRDTEGLRCARAPFACISTHPRRIRHLKSKLYPAHSTEEVQGFIGVDSLFSREGLSRLEALNKEFKGLKMSLEEWQREPLEFVQFSEHHIRPVHLRDKNIFAQRLIKCWQRIPEPDVPIPGSRLNISSVQLGRLPTLDADFSHVTSLEANHLFLGSHFETFLKRFPKLRTLSMESANLRELPSTVFNLQELTELKLHMNKLTLTQASASKLASLKNLRVLDLSHNKLNLAPDFSQMTELRSLNLSQNRLTQWPAGVDNLPHLTHLDLRANRLVTVPDAYFQLPASRLSSTSLHDNPLELRTLEAVNELRIRLGLALESRTHVPDAPHPGGLWLSQELPAAELSLKRDLWEALSAEPHAENFFKVIRDLVASADFEHDRALLTDRVWRVLETAAEDSEYRATVFAHAIENETCVDRVATIFSRFGYRVLLREALLAEGAERELKLLKLMKSEVRLIELNDIAETQIALQQEAYDTALREGVMPMSDVSRLKPDPLQVKLIYQVDLAKRLELLWQPAHMKFRISAKITPVQIEEAYHIILNKEATPGFMAKQLLAQEPWRNHIESAYKGNIKTTNALFDQRYLDLETLRETHTLWVAAVEAGDQAEVSSLESELNALSQTLVIDESKVFTQTTAFEDLYSRELTALANNKAKTLEVITQGILDKKPLETILEE</sequence>
<dbReference type="InterPro" id="IPR050216">
    <property type="entry name" value="LRR_domain-containing"/>
</dbReference>
<accession>A0A266N997</accession>
<dbReference type="EMBL" id="NQKI01000018">
    <property type="protein sequence ID" value="OZY59088.1"/>
    <property type="molecule type" value="Genomic_DNA"/>
</dbReference>
<feature type="active site" description="Glycyl thioester intermediate" evidence="6">
    <location>
        <position position="1415"/>
    </location>
</feature>
<evidence type="ECO:0000256" key="1">
    <source>
        <dbReference type="ARBA" id="ARBA00000900"/>
    </source>
</evidence>
<dbReference type="OrthoDB" id="1467561at2"/>
<keyword evidence="4" id="KW-0677">Repeat</keyword>
<dbReference type="PROSITE" id="PS52053">
    <property type="entry name" value="NEL"/>
    <property type="match status" value="1"/>
</dbReference>
<evidence type="ECO:0000256" key="2">
    <source>
        <dbReference type="ARBA" id="ARBA00012483"/>
    </source>
</evidence>
<dbReference type="InterPro" id="IPR046673">
    <property type="entry name" value="ToxA_N"/>
</dbReference>
<dbReference type="PANTHER" id="PTHR48051">
    <property type="match status" value="1"/>
</dbReference>
<evidence type="ECO:0000256" key="4">
    <source>
        <dbReference type="ARBA" id="ARBA00022737"/>
    </source>
</evidence>